<dbReference type="STRING" id="1555112.LIP_2586"/>
<keyword evidence="7 9" id="KW-0234">DNA repair</keyword>
<dbReference type="OrthoDB" id="9806954at2"/>
<dbReference type="GO" id="GO:0006281">
    <property type="term" value="P:DNA repair"/>
    <property type="evidence" value="ECO:0007669"/>
    <property type="project" value="UniProtKB-KW"/>
</dbReference>
<keyword evidence="4" id="KW-0547">Nucleotide-binding</keyword>
<dbReference type="InterPro" id="IPR004604">
    <property type="entry name" value="DNA_recomb/repair_RecN"/>
</dbReference>
<gene>
    <name evidence="12" type="ORF">LIP_2586</name>
</gene>
<comment type="function">
    <text evidence="1 9">May be involved in recombinational repair of damaged DNA.</text>
</comment>
<dbReference type="GO" id="GO:0009432">
    <property type="term" value="P:SOS response"/>
    <property type="evidence" value="ECO:0007669"/>
    <property type="project" value="TreeGrafter"/>
</dbReference>
<dbReference type="GO" id="GO:0005524">
    <property type="term" value="F:ATP binding"/>
    <property type="evidence" value="ECO:0007669"/>
    <property type="project" value="UniProtKB-KW"/>
</dbReference>
<evidence type="ECO:0000313" key="13">
    <source>
        <dbReference type="Proteomes" id="UP000065807"/>
    </source>
</evidence>
<evidence type="ECO:0000256" key="10">
    <source>
        <dbReference type="SAM" id="Coils"/>
    </source>
</evidence>
<name>A0A0K2SMS5_LIMPI</name>
<evidence type="ECO:0000256" key="2">
    <source>
        <dbReference type="ARBA" id="ARBA00009441"/>
    </source>
</evidence>
<evidence type="ECO:0000256" key="7">
    <source>
        <dbReference type="ARBA" id="ARBA00023204"/>
    </source>
</evidence>
<keyword evidence="5 9" id="KW-0227">DNA damage</keyword>
<keyword evidence="6" id="KW-0067">ATP-binding</keyword>
<evidence type="ECO:0000256" key="1">
    <source>
        <dbReference type="ARBA" id="ARBA00003618"/>
    </source>
</evidence>
<reference evidence="13" key="2">
    <citation type="journal article" date="2016" name="Int. J. Syst. Evol. Microbiol.">
        <title>Complete genome sequence and cell structure of Limnochorda pilosa, a Gram-negative spore-former within the phylum Firmicutes.</title>
        <authorList>
            <person name="Watanabe M."/>
            <person name="Kojima H."/>
            <person name="Fukui M."/>
        </authorList>
    </citation>
    <scope>NUCLEOTIDE SEQUENCE [LARGE SCALE GENOMIC DNA]</scope>
    <source>
        <strain evidence="13">HC45</strain>
    </source>
</reference>
<protein>
    <recommendedName>
        <fullName evidence="3 9">DNA repair protein RecN</fullName>
    </recommendedName>
    <alternativeName>
        <fullName evidence="8 9">Recombination protein N</fullName>
    </alternativeName>
</protein>
<dbReference type="FunFam" id="3.40.50.300:FF:000319">
    <property type="entry name" value="DNA repair protein RecN"/>
    <property type="match status" value="1"/>
</dbReference>
<proteinExistence type="inferred from homology"/>
<feature type="coiled-coil region" evidence="10">
    <location>
        <begin position="340"/>
        <end position="374"/>
    </location>
</feature>
<dbReference type="EMBL" id="AP014924">
    <property type="protein sequence ID" value="BAS28416.1"/>
    <property type="molecule type" value="Genomic_DNA"/>
</dbReference>
<evidence type="ECO:0000256" key="3">
    <source>
        <dbReference type="ARBA" id="ARBA00021315"/>
    </source>
</evidence>
<dbReference type="PIRSF" id="PIRSF003128">
    <property type="entry name" value="RecN"/>
    <property type="match status" value="1"/>
</dbReference>
<dbReference type="RefSeq" id="WP_068138742.1">
    <property type="nucleotide sequence ID" value="NZ_AP014924.1"/>
</dbReference>
<dbReference type="AlphaFoldDB" id="A0A0K2SMS5"/>
<dbReference type="GO" id="GO:0043590">
    <property type="term" value="C:bacterial nucleoid"/>
    <property type="evidence" value="ECO:0007669"/>
    <property type="project" value="TreeGrafter"/>
</dbReference>
<dbReference type="InterPro" id="IPR003395">
    <property type="entry name" value="RecF/RecN/SMC_N"/>
</dbReference>
<accession>A0A0K2SMS5</accession>
<keyword evidence="13" id="KW-1185">Reference proteome</keyword>
<evidence type="ECO:0000256" key="9">
    <source>
        <dbReference type="PIRNR" id="PIRNR003128"/>
    </source>
</evidence>
<dbReference type="Gene3D" id="3.40.50.300">
    <property type="entry name" value="P-loop containing nucleotide triphosphate hydrolases"/>
    <property type="match status" value="2"/>
</dbReference>
<feature type="coiled-coil region" evidence="10">
    <location>
        <begin position="173"/>
        <end position="233"/>
    </location>
</feature>
<evidence type="ECO:0000256" key="4">
    <source>
        <dbReference type="ARBA" id="ARBA00022741"/>
    </source>
</evidence>
<dbReference type="PANTHER" id="PTHR11059">
    <property type="entry name" value="DNA REPAIR PROTEIN RECN"/>
    <property type="match status" value="1"/>
</dbReference>
<dbReference type="GO" id="GO:0006310">
    <property type="term" value="P:DNA recombination"/>
    <property type="evidence" value="ECO:0007669"/>
    <property type="project" value="InterPro"/>
</dbReference>
<evidence type="ECO:0000259" key="11">
    <source>
        <dbReference type="Pfam" id="PF02463"/>
    </source>
</evidence>
<organism evidence="12 13">
    <name type="scientific">Limnochorda pilosa</name>
    <dbReference type="NCBI Taxonomy" id="1555112"/>
    <lineage>
        <taxon>Bacteria</taxon>
        <taxon>Bacillati</taxon>
        <taxon>Bacillota</taxon>
        <taxon>Limnochordia</taxon>
        <taxon>Limnochordales</taxon>
        <taxon>Limnochordaceae</taxon>
        <taxon>Limnochorda</taxon>
    </lineage>
</organism>
<dbReference type="PANTHER" id="PTHR11059:SF0">
    <property type="entry name" value="DNA REPAIR PROTEIN RECN"/>
    <property type="match status" value="1"/>
</dbReference>
<evidence type="ECO:0000313" key="12">
    <source>
        <dbReference type="EMBL" id="BAS28416.1"/>
    </source>
</evidence>
<comment type="similarity">
    <text evidence="2 9">Belongs to the RecN family.</text>
</comment>
<keyword evidence="10" id="KW-0175">Coiled coil</keyword>
<dbReference type="CDD" id="cd03241">
    <property type="entry name" value="ABC_RecN"/>
    <property type="match status" value="2"/>
</dbReference>
<evidence type="ECO:0000256" key="8">
    <source>
        <dbReference type="ARBA" id="ARBA00033408"/>
    </source>
</evidence>
<dbReference type="Pfam" id="PF02463">
    <property type="entry name" value="SMC_N"/>
    <property type="match status" value="1"/>
</dbReference>
<sequence length="580" mass="63500">MLLELHLRNVALIERLDLAFGRGLSALTGETGAGKSILIDSITTLLGERAQADLIREGSEQALLEAAFDLSGRPEARALLAEEGLLEDDEVLVVRRDLSRRTANRCRLNGHLAPLATLQRVAPLLVELQTQNSHHFLASPARQLDLLDQFGGGELLAARRAYEDLYARWSEAVRRLEALRASERERAREAEMLAFQIQEIEGASLEAGEEEALEEERRRLAHAEQLRTAAQLAYSLLYEGGEQAAASDQLATAARELGQAAQTDPSLKESLGMVESAAAQATEAAHGLRAYLESLRADPQRLDELESRLHLVRTLSRKYGDGSAEILAYGARARRRLEELEREEGSSAALEEEIAALRRQVAGAGEALGELRRQAARRLEERITGELSQLAMDRCRFQVDLSLEEAADGVEAAGRRLHPFPHGFERVLFLIEPNPGEGLRPLSRIASGGELSRILLGLKSALAEADATPTLIFDEADAGIGGRTAQAVGHRLERLARAKQVLCVTHLPQIASLADAHYRVSKSVEGERTRVRVDRLEGEARVEELTRMLGGQAGEAARAHARQLLEEARQTRSASESPTP</sequence>
<dbReference type="PATRIC" id="fig|1555112.3.peg.2626"/>
<dbReference type="InterPro" id="IPR027417">
    <property type="entry name" value="P-loop_NTPase"/>
</dbReference>
<dbReference type="FunFam" id="3.40.50.300:FF:000356">
    <property type="entry name" value="DNA repair protein RecN"/>
    <property type="match status" value="1"/>
</dbReference>
<evidence type="ECO:0000256" key="6">
    <source>
        <dbReference type="ARBA" id="ARBA00022840"/>
    </source>
</evidence>
<dbReference type="SUPFAM" id="SSF52540">
    <property type="entry name" value="P-loop containing nucleoside triphosphate hydrolases"/>
    <property type="match status" value="1"/>
</dbReference>
<evidence type="ECO:0000256" key="5">
    <source>
        <dbReference type="ARBA" id="ARBA00022763"/>
    </source>
</evidence>
<dbReference type="Proteomes" id="UP000065807">
    <property type="component" value="Chromosome"/>
</dbReference>
<dbReference type="NCBIfam" id="TIGR00634">
    <property type="entry name" value="recN"/>
    <property type="match status" value="1"/>
</dbReference>
<dbReference type="KEGG" id="lpil:LIP_2586"/>
<feature type="domain" description="RecF/RecN/SMC N-terminal" evidence="11">
    <location>
        <begin position="12"/>
        <end position="525"/>
    </location>
</feature>
<reference evidence="13" key="1">
    <citation type="submission" date="2015-07" db="EMBL/GenBank/DDBJ databases">
        <title>Complete genome sequence and phylogenetic analysis of Limnochorda pilosa.</title>
        <authorList>
            <person name="Watanabe M."/>
            <person name="Kojima H."/>
            <person name="Fukui M."/>
        </authorList>
    </citation>
    <scope>NUCLEOTIDE SEQUENCE [LARGE SCALE GENOMIC DNA]</scope>
    <source>
        <strain evidence="13">HC45</strain>
    </source>
</reference>